<dbReference type="EMBL" id="FOLL01000002">
    <property type="protein sequence ID" value="SFB96071.1"/>
    <property type="molecule type" value="Genomic_DNA"/>
</dbReference>
<feature type="compositionally biased region" description="Basic and acidic residues" evidence="1">
    <location>
        <begin position="146"/>
        <end position="158"/>
    </location>
</feature>
<evidence type="ECO:0000313" key="4">
    <source>
        <dbReference type="Proteomes" id="UP000199577"/>
    </source>
</evidence>
<dbReference type="InterPro" id="IPR045792">
    <property type="entry name" value="DUF6036"/>
</dbReference>
<dbReference type="Pfam" id="PF19502">
    <property type="entry name" value="DUF6036"/>
    <property type="match status" value="1"/>
</dbReference>
<evidence type="ECO:0000259" key="2">
    <source>
        <dbReference type="Pfam" id="PF19502"/>
    </source>
</evidence>
<evidence type="ECO:0000256" key="1">
    <source>
        <dbReference type="SAM" id="MobiDB-lite"/>
    </source>
</evidence>
<dbReference type="Proteomes" id="UP000199577">
    <property type="component" value="Unassembled WGS sequence"/>
</dbReference>
<dbReference type="STRING" id="623281.SAMN05421747_102329"/>
<reference evidence="3 4" key="1">
    <citation type="submission" date="2016-10" db="EMBL/GenBank/DDBJ databases">
        <authorList>
            <person name="de Groot N.N."/>
        </authorList>
    </citation>
    <scope>NUCLEOTIDE SEQUENCE [LARGE SCALE GENOMIC DNA]</scope>
    <source>
        <strain evidence="3 4">DSM 22900</strain>
    </source>
</reference>
<sequence>MIFEQDFTDFVQLLNDHQVKYMVVGAYALSFHGRPRHTGDLDIWIKPDAENAGKMVKVIAEFGFGQLGLAEEDFLRENYVTQLGYPPLRIDILNAISGVDFDEAYNTRLETEIDGLEISFISANDLIRNKRNVGRPKDIGDIEALEKLKKQQGDEPTQRKRGLRR</sequence>
<feature type="domain" description="DUF6036" evidence="2">
    <location>
        <begin position="14"/>
        <end position="144"/>
    </location>
</feature>
<gene>
    <name evidence="3" type="ORF">SAMN05421747_102329</name>
</gene>
<proteinExistence type="predicted"/>
<keyword evidence="4" id="KW-1185">Reference proteome</keyword>
<evidence type="ECO:0000313" key="3">
    <source>
        <dbReference type="EMBL" id="SFB96071.1"/>
    </source>
</evidence>
<dbReference type="AlphaFoldDB" id="A0A1I1F9W5"/>
<feature type="region of interest" description="Disordered" evidence="1">
    <location>
        <begin position="146"/>
        <end position="165"/>
    </location>
</feature>
<dbReference type="RefSeq" id="WP_211657532.1">
    <property type="nucleotide sequence ID" value="NZ_FOLL01000002.1"/>
</dbReference>
<accession>A0A1I1F9W5</accession>
<dbReference type="SUPFAM" id="SSF81301">
    <property type="entry name" value="Nucleotidyltransferase"/>
    <property type="match status" value="1"/>
</dbReference>
<dbReference type="Gene3D" id="3.30.460.40">
    <property type="match status" value="1"/>
</dbReference>
<dbReference type="InterPro" id="IPR043519">
    <property type="entry name" value="NT_sf"/>
</dbReference>
<name>A0A1I1F9W5_9SPHI</name>
<organism evidence="3 4">
    <name type="scientific">Parapedobacter composti</name>
    <dbReference type="NCBI Taxonomy" id="623281"/>
    <lineage>
        <taxon>Bacteria</taxon>
        <taxon>Pseudomonadati</taxon>
        <taxon>Bacteroidota</taxon>
        <taxon>Sphingobacteriia</taxon>
        <taxon>Sphingobacteriales</taxon>
        <taxon>Sphingobacteriaceae</taxon>
        <taxon>Parapedobacter</taxon>
    </lineage>
</organism>
<protein>
    <recommendedName>
        <fullName evidence="2">DUF6036 domain-containing protein</fullName>
    </recommendedName>
</protein>